<keyword evidence="1" id="KW-1133">Transmembrane helix</keyword>
<proteinExistence type="predicted"/>
<keyword evidence="1" id="KW-0812">Transmembrane</keyword>
<evidence type="ECO:0000259" key="2">
    <source>
        <dbReference type="Pfam" id="PF20016"/>
    </source>
</evidence>
<dbReference type="Proteomes" id="UP000564425">
    <property type="component" value="Unassembled WGS sequence"/>
</dbReference>
<dbReference type="PROSITE" id="PS51257">
    <property type="entry name" value="PROKAR_LIPOPROTEIN"/>
    <property type="match status" value="1"/>
</dbReference>
<reference evidence="3 4" key="1">
    <citation type="submission" date="2020-07" db="EMBL/GenBank/DDBJ databases">
        <title>Genomic Encyclopedia of Type Strains, Phase IV (KMG-V): Genome sequencing to study the core and pangenomes of soil and plant-associated prokaryotes.</title>
        <authorList>
            <person name="Whitman W."/>
        </authorList>
    </citation>
    <scope>NUCLEOTIDE SEQUENCE [LARGE SCALE GENOMIC DNA]</scope>
    <source>
        <strain evidence="3 4">A1</strain>
    </source>
</reference>
<accession>A0A7J9NWD7</accession>
<dbReference type="InterPro" id="IPR045535">
    <property type="entry name" value="ThsA_Macro"/>
</dbReference>
<dbReference type="EMBL" id="JACDUH010000002">
    <property type="protein sequence ID" value="MBA2851575.1"/>
    <property type="molecule type" value="Genomic_DNA"/>
</dbReference>
<protein>
    <recommendedName>
        <fullName evidence="2">Thoeris protein ThsA Macro domain-containing protein</fullName>
    </recommendedName>
</protein>
<dbReference type="Pfam" id="PF20016">
    <property type="entry name" value="ThsA_Macro"/>
    <property type="match status" value="1"/>
</dbReference>
<organism evidence="3 4">
    <name type="scientific">Methanococcus maripaludis</name>
    <name type="common">Methanococcus deltae</name>
    <dbReference type="NCBI Taxonomy" id="39152"/>
    <lineage>
        <taxon>Archaea</taxon>
        <taxon>Methanobacteriati</taxon>
        <taxon>Methanobacteriota</taxon>
        <taxon>Methanomada group</taxon>
        <taxon>Methanococci</taxon>
        <taxon>Methanococcales</taxon>
        <taxon>Methanococcaceae</taxon>
        <taxon>Methanococcus</taxon>
    </lineage>
</organism>
<feature type="transmembrane region" description="Helical" evidence="1">
    <location>
        <begin position="43"/>
        <end position="60"/>
    </location>
</feature>
<dbReference type="RefSeq" id="WP_181501381.1">
    <property type="nucleotide sequence ID" value="NZ_JACDUH010000002.1"/>
</dbReference>
<keyword evidence="1" id="KW-0472">Membrane</keyword>
<feature type="transmembrane region" description="Helical" evidence="1">
    <location>
        <begin position="20"/>
        <end position="37"/>
    </location>
</feature>
<feature type="domain" description="Thoeris protein ThsA Macro" evidence="2">
    <location>
        <begin position="77"/>
        <end position="254"/>
    </location>
</feature>
<evidence type="ECO:0000313" key="4">
    <source>
        <dbReference type="Proteomes" id="UP000564425"/>
    </source>
</evidence>
<sequence length="272" mass="30916">MKITKNKKIISRNLERFSAYFATLFSCISVFFQIYEYDFYSKIALLLAVSAIICLCTVYSSRNKSKIALNANKKTKINIVYGDLFDHGDIIIPVNEYFDTVVDEDVISSNTLHGKFLNKVFGSNIAKLDELLDQKLDGLGEVDNDRKQGKKTRYPLGTMTHVDYSGRRYYLLALSKFDNENKAFSDTIDYQNSIYKMLKYLHNNSQGNAVYIPLIGAGQSGIKLSKQELLEYLICSIKAYDDLTLSGGVTIVLHNSVSDDIDLNKIEYMYNI</sequence>
<evidence type="ECO:0000313" key="3">
    <source>
        <dbReference type="EMBL" id="MBA2851575.1"/>
    </source>
</evidence>
<comment type="caution">
    <text evidence="3">The sequence shown here is derived from an EMBL/GenBank/DDBJ whole genome shotgun (WGS) entry which is preliminary data.</text>
</comment>
<name>A0A7J9NWD7_METMI</name>
<gene>
    <name evidence="3" type="ORF">HNP86_001728</name>
</gene>
<dbReference type="AlphaFoldDB" id="A0A7J9NWD7"/>
<evidence type="ECO:0000256" key="1">
    <source>
        <dbReference type="SAM" id="Phobius"/>
    </source>
</evidence>